<organism evidence="1">
    <name type="scientific">Streptomyces avermitilis</name>
    <dbReference type="NCBI Taxonomy" id="33903"/>
    <lineage>
        <taxon>Bacteria</taxon>
        <taxon>Bacillati</taxon>
        <taxon>Actinomycetota</taxon>
        <taxon>Actinomycetes</taxon>
        <taxon>Kitasatosporales</taxon>
        <taxon>Streptomycetaceae</taxon>
        <taxon>Streptomyces</taxon>
    </lineage>
</organism>
<proteinExistence type="predicted"/>
<dbReference type="AlphaFoldDB" id="A0A499VCI5"/>
<gene>
    <name evidence="1" type="ORF">SAVMC3_46430</name>
</gene>
<dbReference type="EMBL" id="AP019621">
    <property type="protein sequence ID" value="BBJ52014.1"/>
    <property type="molecule type" value="Genomic_DNA"/>
</dbReference>
<reference evidence="1" key="1">
    <citation type="submission" date="2019-04" db="EMBL/GenBank/DDBJ databases">
        <title>Draft genome sequences of Streptomyces avermitilis MC3.</title>
        <authorList>
            <person name="Komaki H."/>
            <person name="Tamura T."/>
            <person name="Hosoyama A."/>
        </authorList>
    </citation>
    <scope>NUCLEOTIDE SEQUENCE</scope>
    <source>
        <strain evidence="1">MC3</strain>
    </source>
</reference>
<evidence type="ECO:0000313" key="1">
    <source>
        <dbReference type="EMBL" id="BBJ52014.1"/>
    </source>
</evidence>
<name>A0A499VCI5_STRAX</name>
<protein>
    <submittedName>
        <fullName evidence="1">Uncharacterized protein</fullName>
    </submittedName>
</protein>
<sequence>MNRAVRRFRTLPIRSRLALLVAAAVAFGVAAVSVTCWFIVQGKLYDEIDTNLKAQKGPVSYGSVKRAGYNCGRDPKSSDESLHGRSEYYTQVVKADGTVCAFDGSAGTVKVTSSDMAMVKNPSWAGGAPRTGTDSEGNPVRVLIMPLIVTDGPVPVPTPVDNTAVVVAAPWRAPSPP</sequence>
<accession>A0A499VCI5</accession>